<dbReference type="GO" id="GO:0000981">
    <property type="term" value="F:DNA-binding transcription factor activity, RNA polymerase II-specific"/>
    <property type="evidence" value="ECO:0007669"/>
    <property type="project" value="TreeGrafter"/>
</dbReference>
<keyword evidence="5" id="KW-0805">Transcription regulation</keyword>
<dbReference type="InterPro" id="IPR013088">
    <property type="entry name" value="Znf_NHR/GATA"/>
</dbReference>
<evidence type="ECO:0000256" key="5">
    <source>
        <dbReference type="ARBA" id="ARBA00023015"/>
    </source>
</evidence>
<dbReference type="InterPro" id="IPR056998">
    <property type="entry name" value="Asd-4/GZF3_helical"/>
</dbReference>
<evidence type="ECO:0000256" key="3">
    <source>
        <dbReference type="ARBA" id="ARBA00022771"/>
    </source>
</evidence>
<accession>A0A9Q9APJ2</accession>
<evidence type="ECO:0000256" key="1">
    <source>
        <dbReference type="ARBA" id="ARBA00004123"/>
    </source>
</evidence>
<dbReference type="Gene3D" id="3.30.50.10">
    <property type="entry name" value="Erythroid Transcription Factor GATA-1, subunit A"/>
    <property type="match status" value="1"/>
</dbReference>
<evidence type="ECO:0000313" key="11">
    <source>
        <dbReference type="EMBL" id="USW53347.1"/>
    </source>
</evidence>
<dbReference type="Pfam" id="PF00320">
    <property type="entry name" value="GATA"/>
    <property type="match status" value="1"/>
</dbReference>
<evidence type="ECO:0000256" key="4">
    <source>
        <dbReference type="ARBA" id="ARBA00022833"/>
    </source>
</evidence>
<feature type="domain" description="GATA-type" evidence="10">
    <location>
        <begin position="128"/>
        <end position="175"/>
    </location>
</feature>
<feature type="compositionally biased region" description="Basic and acidic residues" evidence="9">
    <location>
        <begin position="375"/>
        <end position="395"/>
    </location>
</feature>
<feature type="region of interest" description="Disordered" evidence="9">
    <location>
        <begin position="1"/>
        <end position="63"/>
    </location>
</feature>
<dbReference type="GO" id="GO:0045944">
    <property type="term" value="P:positive regulation of transcription by RNA polymerase II"/>
    <property type="evidence" value="ECO:0007669"/>
    <property type="project" value="TreeGrafter"/>
</dbReference>
<feature type="compositionally biased region" description="Low complexity" evidence="9">
    <location>
        <begin position="296"/>
        <end position="310"/>
    </location>
</feature>
<dbReference type="InterPro" id="IPR039355">
    <property type="entry name" value="Transcription_factor_GATA"/>
</dbReference>
<feature type="region of interest" description="Disordered" evidence="9">
    <location>
        <begin position="344"/>
        <end position="363"/>
    </location>
</feature>
<dbReference type="SMART" id="SM00401">
    <property type="entry name" value="ZnF_GATA"/>
    <property type="match status" value="1"/>
</dbReference>
<dbReference type="PANTHER" id="PTHR10071">
    <property type="entry name" value="TRANSCRIPTION FACTOR GATA FAMILY MEMBER"/>
    <property type="match status" value="1"/>
</dbReference>
<dbReference type="GO" id="GO:0008270">
    <property type="term" value="F:zinc ion binding"/>
    <property type="evidence" value="ECO:0007669"/>
    <property type="project" value="UniProtKB-KW"/>
</dbReference>
<dbReference type="PANTHER" id="PTHR10071:SF338">
    <property type="entry name" value="GATA-TYPE DOMAIN-CONTAINING PROTEIN"/>
    <property type="match status" value="1"/>
</dbReference>
<organism evidence="11 12">
    <name type="scientific">Septoria linicola</name>
    <dbReference type="NCBI Taxonomy" id="215465"/>
    <lineage>
        <taxon>Eukaryota</taxon>
        <taxon>Fungi</taxon>
        <taxon>Dikarya</taxon>
        <taxon>Ascomycota</taxon>
        <taxon>Pezizomycotina</taxon>
        <taxon>Dothideomycetes</taxon>
        <taxon>Dothideomycetidae</taxon>
        <taxon>Mycosphaerellales</taxon>
        <taxon>Mycosphaerellaceae</taxon>
        <taxon>Septoria</taxon>
    </lineage>
</organism>
<comment type="subcellular location">
    <subcellularLocation>
        <location evidence="1">Nucleus</location>
    </subcellularLocation>
</comment>
<dbReference type="PRINTS" id="PR00619">
    <property type="entry name" value="GATAZNFINGER"/>
</dbReference>
<feature type="compositionally biased region" description="Polar residues" evidence="9">
    <location>
        <begin position="243"/>
        <end position="264"/>
    </location>
</feature>
<evidence type="ECO:0000256" key="7">
    <source>
        <dbReference type="ARBA" id="ARBA00023242"/>
    </source>
</evidence>
<evidence type="ECO:0000259" key="10">
    <source>
        <dbReference type="PROSITE" id="PS50114"/>
    </source>
</evidence>
<dbReference type="Proteomes" id="UP001056384">
    <property type="component" value="Chromosome 5"/>
</dbReference>
<evidence type="ECO:0000256" key="6">
    <source>
        <dbReference type="ARBA" id="ARBA00023163"/>
    </source>
</evidence>
<feature type="compositionally biased region" description="Basic residues" evidence="9">
    <location>
        <begin position="174"/>
        <end position="183"/>
    </location>
</feature>
<keyword evidence="2" id="KW-0479">Metal-binding</keyword>
<dbReference type="GO" id="GO:0000122">
    <property type="term" value="P:negative regulation of transcription by RNA polymerase II"/>
    <property type="evidence" value="ECO:0007669"/>
    <property type="project" value="TreeGrafter"/>
</dbReference>
<keyword evidence="7" id="KW-0539">Nucleus</keyword>
<feature type="region of interest" description="Disordered" evidence="9">
    <location>
        <begin position="169"/>
        <end position="310"/>
    </location>
</feature>
<dbReference type="GO" id="GO:0005634">
    <property type="term" value="C:nucleus"/>
    <property type="evidence" value="ECO:0007669"/>
    <property type="project" value="UniProtKB-SubCell"/>
</dbReference>
<proteinExistence type="predicted"/>
<name>A0A9Q9APJ2_9PEZI</name>
<feature type="compositionally biased region" description="Basic and acidic residues" evidence="9">
    <location>
        <begin position="350"/>
        <end position="362"/>
    </location>
</feature>
<dbReference type="EMBL" id="CP099422">
    <property type="protein sequence ID" value="USW53347.1"/>
    <property type="molecule type" value="Genomic_DNA"/>
</dbReference>
<dbReference type="GO" id="GO:0000978">
    <property type="term" value="F:RNA polymerase II cis-regulatory region sequence-specific DNA binding"/>
    <property type="evidence" value="ECO:0007669"/>
    <property type="project" value="TreeGrafter"/>
</dbReference>
<keyword evidence="4" id="KW-0862">Zinc</keyword>
<dbReference type="PROSITE" id="PS50114">
    <property type="entry name" value="GATA_ZN_FINGER_2"/>
    <property type="match status" value="1"/>
</dbReference>
<dbReference type="PROSITE" id="PS00344">
    <property type="entry name" value="GATA_ZN_FINGER_1"/>
    <property type="match status" value="1"/>
</dbReference>
<dbReference type="FunFam" id="3.30.50.10:FF:000007">
    <property type="entry name" value="Nitrogen regulatory AreA, N-terminal"/>
    <property type="match status" value="1"/>
</dbReference>
<gene>
    <name evidence="11" type="ORF">Slin15195_G066660</name>
</gene>
<dbReference type="AlphaFoldDB" id="A0A9Q9APJ2"/>
<keyword evidence="6" id="KW-0804">Transcription</keyword>
<dbReference type="SUPFAM" id="SSF57716">
    <property type="entry name" value="Glucocorticoid receptor-like (DNA-binding domain)"/>
    <property type="match status" value="1"/>
</dbReference>
<dbReference type="Pfam" id="PF25026">
    <property type="entry name" value="Asd-4"/>
    <property type="match status" value="1"/>
</dbReference>
<evidence type="ECO:0000256" key="9">
    <source>
        <dbReference type="SAM" id="MobiDB-lite"/>
    </source>
</evidence>
<feature type="compositionally biased region" description="Low complexity" evidence="9">
    <location>
        <begin position="40"/>
        <end position="56"/>
    </location>
</feature>
<dbReference type="InterPro" id="IPR000679">
    <property type="entry name" value="Znf_GATA"/>
</dbReference>
<reference evidence="11" key="1">
    <citation type="submission" date="2022-06" db="EMBL/GenBank/DDBJ databases">
        <title>Complete genome sequences of two strains of the flax pathogen Septoria linicola.</title>
        <authorList>
            <person name="Lapalu N."/>
            <person name="Simon A."/>
            <person name="Demenou B."/>
            <person name="Paumier D."/>
            <person name="Guillot M.-P."/>
            <person name="Gout L."/>
            <person name="Valade R."/>
        </authorList>
    </citation>
    <scope>NUCLEOTIDE SEQUENCE</scope>
    <source>
        <strain evidence="11">SE15195</strain>
    </source>
</reference>
<keyword evidence="12" id="KW-1185">Reference proteome</keyword>
<protein>
    <submittedName>
        <fullName evidence="11">Zinc finger, GATA-type, Zinc finger, NHR/GATA-type, transcription factor GATA</fullName>
    </submittedName>
</protein>
<dbReference type="CDD" id="cd00202">
    <property type="entry name" value="ZnF_GATA"/>
    <property type="match status" value="1"/>
</dbReference>
<evidence type="ECO:0000256" key="2">
    <source>
        <dbReference type="ARBA" id="ARBA00022723"/>
    </source>
</evidence>
<evidence type="ECO:0000256" key="8">
    <source>
        <dbReference type="PROSITE-ProRule" id="PRU00094"/>
    </source>
</evidence>
<keyword evidence="3 8" id="KW-0863">Zinc-finger</keyword>
<feature type="region of interest" description="Disordered" evidence="9">
    <location>
        <begin position="370"/>
        <end position="421"/>
    </location>
</feature>
<evidence type="ECO:0000313" key="12">
    <source>
        <dbReference type="Proteomes" id="UP001056384"/>
    </source>
</evidence>
<dbReference type="OrthoDB" id="515401at2759"/>
<sequence>MLQYAVPSATQPFQRRPSVFADPPRIASQHDSHSDGYSIPRPSSTVSTHSVSQTRQPSFSGAGGGSNISLATLASLAANAPAAVVHPTQYSGNSTRSSTPNSIAAMSQSAPAATAGYGNQNGTAPPICANCQTSTTPLWRRDESGSVLCNACGLFLKLHGRPRPISLKTDVIKSRNRVKASQQKKRDSHGGENGMSHMANGYPAAHPDLGHLQHGVQTGHQHGLPMGNGMTGHAHDQQARAGSPSSMARSQTPGLNQQHSNPNIAPQHIFDTVSLPSDTFASPSLPKFGLRQPSPASAQNGQQHGHAGQSHNVQELLSQNESLRTRVSELEVINDLFRGRVSELEQGETQTKEKDRAHESETQRLTAELATAHSRAADLQRRLEELQRESEEGPARKRTKTGSDSGADTISEVDSAHAAAQ</sequence>